<gene>
    <name evidence="2" type="ORF">BZ3500_MVSOF-1268-A1-R1_CHR9G10849</name>
</gene>
<name>A0A2X0LNU3_9BASI</name>
<proteinExistence type="predicted"/>
<reference evidence="3" key="1">
    <citation type="submission" date="2016-10" db="EMBL/GenBank/DDBJ databases">
        <authorList>
            <person name="Jeantristanb JTB J.-T."/>
            <person name="Ricardo R."/>
        </authorList>
    </citation>
    <scope>NUCLEOTIDE SEQUENCE [LARGE SCALE GENOMIC DNA]</scope>
</reference>
<feature type="compositionally biased region" description="Basic and acidic residues" evidence="1">
    <location>
        <begin position="14"/>
        <end position="24"/>
    </location>
</feature>
<keyword evidence="3" id="KW-1185">Reference proteome</keyword>
<feature type="region of interest" description="Disordered" evidence="1">
    <location>
        <begin position="1"/>
        <end position="24"/>
    </location>
</feature>
<protein>
    <submittedName>
        <fullName evidence="2">BZ3500_MvSof-1268-A1-R1_Chr9g10849 protein</fullName>
    </submittedName>
</protein>
<evidence type="ECO:0000313" key="3">
    <source>
        <dbReference type="Proteomes" id="UP000249723"/>
    </source>
</evidence>
<accession>A0A2X0LNU3</accession>
<sequence length="70" mass="8148">MARPHPGLGRRRRMDGQTDKREELPLWAKVRNRTVGFRSESPSHRHPVSIEPAKQVLVNSIRASKHEWDV</sequence>
<dbReference type="EMBL" id="FMWP01000107">
    <property type="protein sequence ID" value="SDA00803.1"/>
    <property type="molecule type" value="Genomic_DNA"/>
</dbReference>
<organism evidence="2 3">
    <name type="scientific">Microbotryum saponariae</name>
    <dbReference type="NCBI Taxonomy" id="289078"/>
    <lineage>
        <taxon>Eukaryota</taxon>
        <taxon>Fungi</taxon>
        <taxon>Dikarya</taxon>
        <taxon>Basidiomycota</taxon>
        <taxon>Pucciniomycotina</taxon>
        <taxon>Microbotryomycetes</taxon>
        <taxon>Microbotryales</taxon>
        <taxon>Microbotryaceae</taxon>
        <taxon>Microbotryum</taxon>
    </lineage>
</organism>
<evidence type="ECO:0000313" key="2">
    <source>
        <dbReference type="EMBL" id="SDA00803.1"/>
    </source>
</evidence>
<evidence type="ECO:0000256" key="1">
    <source>
        <dbReference type="SAM" id="MobiDB-lite"/>
    </source>
</evidence>
<dbReference type="AlphaFoldDB" id="A0A2X0LNU3"/>
<dbReference type="Proteomes" id="UP000249723">
    <property type="component" value="Unassembled WGS sequence"/>
</dbReference>